<feature type="non-terminal residue" evidence="4">
    <location>
        <position position="587"/>
    </location>
</feature>
<reference evidence="4" key="1">
    <citation type="submission" date="2021-04" db="EMBL/GenBank/DDBJ databases">
        <authorList>
            <consortium name="Molecular Ecology Group"/>
        </authorList>
    </citation>
    <scope>NUCLEOTIDE SEQUENCE</scope>
</reference>
<dbReference type="InterPro" id="IPR011990">
    <property type="entry name" value="TPR-like_helical_dom_sf"/>
</dbReference>
<dbReference type="Proteomes" id="UP000678393">
    <property type="component" value="Unassembled WGS sequence"/>
</dbReference>
<keyword evidence="1" id="KW-0677">Repeat</keyword>
<protein>
    <recommendedName>
        <fullName evidence="6">Tetratricopeptide repeat protein 27</fullName>
    </recommendedName>
</protein>
<dbReference type="PANTHER" id="PTHR16193:SF0">
    <property type="entry name" value="TETRATRICOPEPTIDE REPEAT PROTEIN 27"/>
    <property type="match status" value="1"/>
</dbReference>
<proteinExistence type="inferred from homology"/>
<dbReference type="OrthoDB" id="1936594at2759"/>
<dbReference type="InterPro" id="IPR044244">
    <property type="entry name" value="TTC27/Emw1"/>
</dbReference>
<evidence type="ECO:0000256" key="1">
    <source>
        <dbReference type="ARBA" id="ARBA00022737"/>
    </source>
</evidence>
<dbReference type="PANTHER" id="PTHR16193">
    <property type="entry name" value="TETRATRICOPEPTIDE REPEAT PROTEIN 27"/>
    <property type="match status" value="1"/>
</dbReference>
<gene>
    <name evidence="4" type="ORF">CUNI_LOCUS7315</name>
</gene>
<comment type="similarity">
    <text evidence="3">Belongs to the TTC27 family.</text>
</comment>
<keyword evidence="2" id="KW-0802">TPR repeat</keyword>
<evidence type="ECO:0008006" key="6">
    <source>
        <dbReference type="Google" id="ProtNLM"/>
    </source>
</evidence>
<evidence type="ECO:0000256" key="3">
    <source>
        <dbReference type="ARBA" id="ARBA00024020"/>
    </source>
</evidence>
<comment type="caution">
    <text evidence="4">The sequence shown here is derived from an EMBL/GenBank/DDBJ whole genome shotgun (WGS) entry which is preliminary data.</text>
</comment>
<dbReference type="EMBL" id="CAJHNH020001154">
    <property type="protein sequence ID" value="CAG5121757.1"/>
    <property type="molecule type" value="Genomic_DNA"/>
</dbReference>
<evidence type="ECO:0000313" key="5">
    <source>
        <dbReference type="Proteomes" id="UP000678393"/>
    </source>
</evidence>
<name>A0A8S3YX30_9EUPU</name>
<dbReference type="SUPFAM" id="SSF48452">
    <property type="entry name" value="TPR-like"/>
    <property type="match status" value="1"/>
</dbReference>
<dbReference type="AlphaFoldDB" id="A0A8S3YX30"/>
<dbReference type="Gene3D" id="1.25.40.10">
    <property type="entry name" value="Tetratricopeptide repeat domain"/>
    <property type="match status" value="1"/>
</dbReference>
<evidence type="ECO:0000313" key="4">
    <source>
        <dbReference type="EMBL" id="CAG5121757.1"/>
    </source>
</evidence>
<evidence type="ECO:0000256" key="2">
    <source>
        <dbReference type="ARBA" id="ARBA00022803"/>
    </source>
</evidence>
<keyword evidence="5" id="KW-1185">Reference proteome</keyword>
<sequence length="587" mass="66805">MAAPVGQCELLLLTGCNSYDDSDLPDAVKMFLNGHYEAVLSSDISRLILVGESDDLASRSDAFGCFIKQNVEHLAVQQETAEELRSLQVLTVAAACLQLFIQNNWLGPPTSTCPLEFCHKSFHNRVKDVETEALDDLATDGETVYSKSRHLIYLYIARCLLVDCRSCFTPIQTWDWWVLRCLMTQQHLLSERSPTLKETVSQLIDDISTREPMMTDESNRDIHIMFHVEVGHALNTYFEYKRAAEHFDSARKISGIQVKLTGAMGKRTRFQESDTAQLVLQVLKENTEEQENGEHIVVKPACLPKNLPLDDDTVLNEVKFADDSVLVSPRLSSIEQVLILGLMESYRRSRAQERLTDEEVLTYISFLLSHTNNWNVSVCALNLRSKLERENRRRVERSMMQLEELVKTALTPDGSPDISCRIPLFYACNVAPVWTVQRDLASLLLSLGCTGSALDVFEKLELWDDVIACYQKLGKREKAESVIREQLAVKETPNLLCYLGDVTRQLEPYQRAWELSGHRNARSMRCMGYIHFQEEKFEQAIECFATSLKINCLQIPVWFTYGCAAMACQKFEVGAKAFRQCVSIDYD</sequence>
<accession>A0A8S3YX30</accession>
<organism evidence="4 5">
    <name type="scientific">Candidula unifasciata</name>
    <dbReference type="NCBI Taxonomy" id="100452"/>
    <lineage>
        <taxon>Eukaryota</taxon>
        <taxon>Metazoa</taxon>
        <taxon>Spiralia</taxon>
        <taxon>Lophotrochozoa</taxon>
        <taxon>Mollusca</taxon>
        <taxon>Gastropoda</taxon>
        <taxon>Heterobranchia</taxon>
        <taxon>Euthyneura</taxon>
        <taxon>Panpulmonata</taxon>
        <taxon>Eupulmonata</taxon>
        <taxon>Stylommatophora</taxon>
        <taxon>Helicina</taxon>
        <taxon>Helicoidea</taxon>
        <taxon>Geomitridae</taxon>
        <taxon>Candidula</taxon>
    </lineage>
</organism>